<gene>
    <name evidence="2" type="ORF">BXY53_1066</name>
</gene>
<name>A0A397Q4L3_9HYPH</name>
<dbReference type="InterPro" id="IPR006597">
    <property type="entry name" value="Sel1-like"/>
</dbReference>
<proteinExistence type="predicted"/>
<feature type="compositionally biased region" description="Polar residues" evidence="1">
    <location>
        <begin position="201"/>
        <end position="220"/>
    </location>
</feature>
<dbReference type="InterPro" id="IPR011990">
    <property type="entry name" value="TPR-like_helical_dom_sf"/>
</dbReference>
<dbReference type="EMBL" id="QXDF01000001">
    <property type="protein sequence ID" value="RIA55978.1"/>
    <property type="molecule type" value="Genomic_DNA"/>
</dbReference>
<evidence type="ECO:0000313" key="2">
    <source>
        <dbReference type="EMBL" id="RIA55978.1"/>
    </source>
</evidence>
<dbReference type="SMART" id="SM00671">
    <property type="entry name" value="SEL1"/>
    <property type="match status" value="1"/>
</dbReference>
<accession>A0A397Q4L3</accession>
<reference evidence="2 3" key="1">
    <citation type="submission" date="2018-08" db="EMBL/GenBank/DDBJ databases">
        <title>Genomic Encyclopedia of Archaeal and Bacterial Type Strains, Phase II (KMG-II): from individual species to whole genera.</title>
        <authorList>
            <person name="Goeker M."/>
        </authorList>
    </citation>
    <scope>NUCLEOTIDE SEQUENCE [LARGE SCALE GENOMIC DNA]</scope>
    <source>
        <strain evidence="2 3">DSM 5002</strain>
    </source>
</reference>
<evidence type="ECO:0000313" key="3">
    <source>
        <dbReference type="Proteomes" id="UP000266273"/>
    </source>
</evidence>
<organism evidence="2 3">
    <name type="scientific">Dichotomicrobium thermohalophilum</name>
    <dbReference type="NCBI Taxonomy" id="933063"/>
    <lineage>
        <taxon>Bacteria</taxon>
        <taxon>Pseudomonadati</taxon>
        <taxon>Pseudomonadota</taxon>
        <taxon>Alphaproteobacteria</taxon>
        <taxon>Hyphomicrobiales</taxon>
        <taxon>Hyphomicrobiaceae</taxon>
        <taxon>Dichotomicrobium</taxon>
    </lineage>
</organism>
<dbReference type="RefSeq" id="WP_147361501.1">
    <property type="nucleotide sequence ID" value="NZ_QXDF01000001.1"/>
</dbReference>
<comment type="caution">
    <text evidence="2">The sequence shown here is derived from an EMBL/GenBank/DDBJ whole genome shotgun (WGS) entry which is preliminary data.</text>
</comment>
<evidence type="ECO:0000256" key="1">
    <source>
        <dbReference type="SAM" id="MobiDB-lite"/>
    </source>
</evidence>
<dbReference type="Gene3D" id="1.25.40.10">
    <property type="entry name" value="Tetratricopeptide repeat domain"/>
    <property type="match status" value="1"/>
</dbReference>
<evidence type="ECO:0008006" key="4">
    <source>
        <dbReference type="Google" id="ProtNLM"/>
    </source>
</evidence>
<dbReference type="AlphaFoldDB" id="A0A397Q4L3"/>
<keyword evidence="3" id="KW-1185">Reference proteome</keyword>
<dbReference type="SUPFAM" id="SSF81901">
    <property type="entry name" value="HCP-like"/>
    <property type="match status" value="1"/>
</dbReference>
<dbReference type="Proteomes" id="UP000266273">
    <property type="component" value="Unassembled WGS sequence"/>
</dbReference>
<sequence length="308" mass="32719">MRQGRVIGKREQPVREAVPPSLTRSRPMEKLVAAFVAAGLAGPACALAAAPAQSPPARAEAPTAAPPLDASRLADRATPDAMALQPIILAQQSGFSVTDISGPPDEPLPLEISLPPEDGDLFRVIMVRGLPDDFKLTAGVSLDDAWALSPAEISSVALVAPPDYNGEFSMEVLFIRGNGDAREQEIVNVRIGPEPKREVPTSATNGTDQPQAKESSLSPEMQKSMFDRAEAMMAGGDIAGARLILRYLADQGVAGAAYAMGQSFDPGFLQDIYVRGGDPSNVEKAREWYRRAAEMGNADARSRLTALE</sequence>
<feature type="region of interest" description="Disordered" evidence="1">
    <location>
        <begin position="191"/>
        <end position="220"/>
    </location>
</feature>
<feature type="region of interest" description="Disordered" evidence="1">
    <location>
        <begin position="1"/>
        <end position="23"/>
    </location>
</feature>
<protein>
    <recommendedName>
        <fullName evidence="4">Sel1 repeat-containing protein</fullName>
    </recommendedName>
</protein>
<dbReference type="OrthoDB" id="7284792at2"/>